<comment type="function">
    <text evidence="1">Negative regulator of transcription elongation.</text>
</comment>
<dbReference type="GO" id="GO:0061188">
    <property type="term" value="P:negative regulation of rDNA heterochromatin formation"/>
    <property type="evidence" value="ECO:0007669"/>
    <property type="project" value="TreeGrafter"/>
</dbReference>
<feature type="domain" description="PHD-type" evidence="9">
    <location>
        <begin position="59"/>
        <end position="117"/>
    </location>
</feature>
<name>G3AS76_SPAPN</name>
<dbReference type="Gene3D" id="1.10.472.30">
    <property type="entry name" value="Transcription elongation factor S-II, central domain"/>
    <property type="match status" value="1"/>
</dbReference>
<keyword evidence="11" id="KW-1185">Reference proteome</keyword>
<evidence type="ECO:0000256" key="6">
    <source>
        <dbReference type="ARBA" id="ARBA00022833"/>
    </source>
</evidence>
<dbReference type="SUPFAM" id="SSF57903">
    <property type="entry name" value="FYVE/PHD zinc finger"/>
    <property type="match status" value="1"/>
</dbReference>
<dbReference type="InParanoid" id="G3AS76"/>
<feature type="compositionally biased region" description="Polar residues" evidence="8">
    <location>
        <begin position="330"/>
        <end position="344"/>
    </location>
</feature>
<dbReference type="InterPro" id="IPR019786">
    <property type="entry name" value="Zinc_finger_PHD-type_CS"/>
</dbReference>
<dbReference type="PROSITE" id="PS50016">
    <property type="entry name" value="ZF_PHD_2"/>
    <property type="match status" value="1"/>
</dbReference>
<dbReference type="STRING" id="619300.G3AS76"/>
<reference evidence="10 11" key="1">
    <citation type="journal article" date="2011" name="Proc. Natl. Acad. Sci. U.S.A.">
        <title>Comparative genomics of xylose-fermenting fungi for enhanced biofuel production.</title>
        <authorList>
            <person name="Wohlbach D.J."/>
            <person name="Kuo A."/>
            <person name="Sato T.K."/>
            <person name="Potts K.M."/>
            <person name="Salamov A.A."/>
            <person name="LaButti K.M."/>
            <person name="Sun H."/>
            <person name="Clum A."/>
            <person name="Pangilinan J.L."/>
            <person name="Lindquist E.A."/>
            <person name="Lucas S."/>
            <person name="Lapidus A."/>
            <person name="Jin M."/>
            <person name="Gunawan C."/>
            <person name="Balan V."/>
            <person name="Dale B.E."/>
            <person name="Jeffries T.W."/>
            <person name="Zinkel R."/>
            <person name="Barry K.W."/>
            <person name="Grigoriev I.V."/>
            <person name="Gasch A.P."/>
        </authorList>
    </citation>
    <scope>NUCLEOTIDE SEQUENCE [LARGE SCALE GENOMIC DNA]</scope>
    <source>
        <strain evidence="11">NRRL Y-27907 / 11-Y1</strain>
    </source>
</reference>
<accession>G3AS76</accession>
<dbReference type="GO" id="GO:0033698">
    <property type="term" value="C:Rpd3L complex"/>
    <property type="evidence" value="ECO:0007669"/>
    <property type="project" value="TreeGrafter"/>
</dbReference>
<dbReference type="PANTHER" id="PTHR47793">
    <property type="entry name" value="HISTONE DEACETYLASE COMPLEX SUBUNIT CTI6"/>
    <property type="match status" value="1"/>
</dbReference>
<dbReference type="InterPro" id="IPR036575">
    <property type="entry name" value="TFIIS_cen_dom_sf"/>
</dbReference>
<dbReference type="PROSITE" id="PS01359">
    <property type="entry name" value="ZF_PHD_1"/>
    <property type="match status" value="1"/>
</dbReference>
<dbReference type="PANTHER" id="PTHR47793:SF1">
    <property type="entry name" value="HISTONE DEACETYLASE COMPLEX SUBUNIT CTI6"/>
    <property type="match status" value="1"/>
</dbReference>
<feature type="region of interest" description="Disordered" evidence="8">
    <location>
        <begin position="41"/>
        <end position="60"/>
    </location>
</feature>
<keyword evidence="4" id="KW-0479">Metal-binding</keyword>
<keyword evidence="6" id="KW-0862">Zinc</keyword>
<evidence type="ECO:0000256" key="7">
    <source>
        <dbReference type="PROSITE-ProRule" id="PRU00146"/>
    </source>
</evidence>
<dbReference type="GO" id="GO:0006351">
    <property type="term" value="P:DNA-templated transcription"/>
    <property type="evidence" value="ECO:0007669"/>
    <property type="project" value="InterPro"/>
</dbReference>
<dbReference type="RefSeq" id="XP_007377068.1">
    <property type="nucleotide sequence ID" value="XM_007377006.1"/>
</dbReference>
<evidence type="ECO:0000256" key="1">
    <source>
        <dbReference type="ARBA" id="ARBA00002311"/>
    </source>
</evidence>
<dbReference type="SMART" id="SM00249">
    <property type="entry name" value="PHD"/>
    <property type="match status" value="1"/>
</dbReference>
<dbReference type="Pfam" id="PF07744">
    <property type="entry name" value="SPOC"/>
    <property type="match status" value="1"/>
</dbReference>
<feature type="compositionally biased region" description="Basic and acidic residues" evidence="8">
    <location>
        <begin position="41"/>
        <end position="56"/>
    </location>
</feature>
<dbReference type="InterPro" id="IPR019787">
    <property type="entry name" value="Znf_PHD-finger"/>
</dbReference>
<dbReference type="GO" id="GO:0070210">
    <property type="term" value="C:Rpd3L-Expanded complex"/>
    <property type="evidence" value="ECO:0007669"/>
    <property type="project" value="TreeGrafter"/>
</dbReference>
<organism evidence="11">
    <name type="scientific">Spathaspora passalidarum (strain NRRL Y-27907 / 11-Y1)</name>
    <dbReference type="NCBI Taxonomy" id="619300"/>
    <lineage>
        <taxon>Eukaryota</taxon>
        <taxon>Fungi</taxon>
        <taxon>Dikarya</taxon>
        <taxon>Ascomycota</taxon>
        <taxon>Saccharomycotina</taxon>
        <taxon>Pichiomycetes</taxon>
        <taxon>Debaryomycetaceae</taxon>
        <taxon>Spathaspora</taxon>
    </lineage>
</organism>
<evidence type="ECO:0000259" key="9">
    <source>
        <dbReference type="PROSITE" id="PS50016"/>
    </source>
</evidence>
<dbReference type="InterPro" id="IPR011011">
    <property type="entry name" value="Znf_FYVE_PHD"/>
</dbReference>
<evidence type="ECO:0000256" key="5">
    <source>
        <dbReference type="ARBA" id="ARBA00022771"/>
    </source>
</evidence>
<feature type="compositionally biased region" description="Polar residues" evidence="8">
    <location>
        <begin position="380"/>
        <end position="393"/>
    </location>
</feature>
<dbReference type="Proteomes" id="UP000000709">
    <property type="component" value="Unassembled WGS sequence"/>
</dbReference>
<dbReference type="SUPFAM" id="SSF46942">
    <property type="entry name" value="Elongation factor TFIIS domain 2"/>
    <property type="match status" value="1"/>
</dbReference>
<dbReference type="InterPro" id="IPR001965">
    <property type="entry name" value="Znf_PHD"/>
</dbReference>
<dbReference type="InterPro" id="IPR012921">
    <property type="entry name" value="SPOC_C"/>
</dbReference>
<sequence>MTAQRRSSRSTKGKHSKRFTDEIIGDDLDLLDKHRVKKQKIQEGVHEDDKEYKQEDEGVVDCRPCGTNQDNYDEENDQGGTFIQCDKCNTWQHAKCMGFTRNKRIPENYTCDQCSPELYDKEKLKRRSAKSQTPEKKTSTEEEEPKLDTKPVVTLDSLKDDTRLSTAKAFFNFFKRSFPPEDQSSTEAKELKATEWALEIEDIIFREFQGKLYTSEGRRILFLLKKYFMKDILSGTITFEDIVKKTPKEINQNIEKIEAQNKENIKNIILHENDTNEIIRRTHKGDIVKENENDNDRVDWIDASITTKKVDHRIFSSEEEGTPDVRKPSITASSIEQSTYNNLNPRIEDSDDDDDDDEEEEEKKQEKVEENTVKTEATSEKQNLSPETKSSESSDLEQVEHPDEDALFPILTGGKPIKPVEIVNPKVWEGTIEFPDFTQFEAIGEFHTCTNYSINHAKGQAICHDILDQKIYHVQGRLDRKVADGYLNKITSSRDLIFVEIKHAPLQEDQFNKLYQYLLLEDKVGVLSGKPWFVKDAYIMPIDFRDDNMPSYVKSHKRDMRIGLFAAFVVKRDYRPSTGALAADNVTSTSSYNEGLSFEAIMSQLGGSNNSTYV</sequence>
<dbReference type="EMBL" id="GL996504">
    <property type="protein sequence ID" value="EGW31035.1"/>
    <property type="molecule type" value="Genomic_DNA"/>
</dbReference>
<evidence type="ECO:0000256" key="8">
    <source>
        <dbReference type="SAM" id="MobiDB-lite"/>
    </source>
</evidence>
<feature type="compositionally biased region" description="Basic and acidic residues" evidence="8">
    <location>
        <begin position="362"/>
        <end position="379"/>
    </location>
</feature>
<feature type="compositionally biased region" description="Acidic residues" evidence="8">
    <location>
        <begin position="349"/>
        <end position="361"/>
    </location>
</feature>
<dbReference type="KEGG" id="spaa:SPAPADRAFT_156645"/>
<comment type="similarity">
    <text evidence="2">Belongs to the BYE1 family.</text>
</comment>
<evidence type="ECO:0000256" key="3">
    <source>
        <dbReference type="ARBA" id="ARBA00021616"/>
    </source>
</evidence>
<feature type="region of interest" description="Disordered" evidence="8">
    <location>
        <begin position="312"/>
        <end position="401"/>
    </location>
</feature>
<dbReference type="AlphaFoldDB" id="G3AS76"/>
<evidence type="ECO:0000256" key="2">
    <source>
        <dbReference type="ARBA" id="ARBA00011050"/>
    </source>
</evidence>
<dbReference type="OMA" id="RTHKGDI"/>
<dbReference type="GO" id="GO:0008270">
    <property type="term" value="F:zinc ion binding"/>
    <property type="evidence" value="ECO:0007669"/>
    <property type="project" value="UniProtKB-KW"/>
</dbReference>
<dbReference type="InterPro" id="IPR003618">
    <property type="entry name" value="TFIIS_cen_dom"/>
</dbReference>
<evidence type="ECO:0000313" key="11">
    <source>
        <dbReference type="Proteomes" id="UP000000709"/>
    </source>
</evidence>
<dbReference type="HOGENOM" id="CLU_024990_0_0_1"/>
<dbReference type="Pfam" id="PF20826">
    <property type="entry name" value="PHD_5"/>
    <property type="match status" value="1"/>
</dbReference>
<evidence type="ECO:0000256" key="4">
    <source>
        <dbReference type="ARBA" id="ARBA00022723"/>
    </source>
</evidence>
<proteinExistence type="inferred from homology"/>
<dbReference type="Gene3D" id="3.30.40.10">
    <property type="entry name" value="Zinc/RING finger domain, C3HC4 (zinc finger)"/>
    <property type="match status" value="1"/>
</dbReference>
<dbReference type="GeneID" id="18871054"/>
<dbReference type="InterPro" id="IPR013083">
    <property type="entry name" value="Znf_RING/FYVE/PHD"/>
</dbReference>
<dbReference type="GO" id="GO:0061186">
    <property type="term" value="P:negative regulation of silent mating-type cassette heterochromatin formation"/>
    <property type="evidence" value="ECO:0007669"/>
    <property type="project" value="TreeGrafter"/>
</dbReference>
<gene>
    <name evidence="10" type="ORF">SPAPADRAFT_156645</name>
</gene>
<evidence type="ECO:0000313" key="10">
    <source>
        <dbReference type="EMBL" id="EGW31035.1"/>
    </source>
</evidence>
<dbReference type="Pfam" id="PF07500">
    <property type="entry name" value="TFIIS_M"/>
    <property type="match status" value="1"/>
</dbReference>
<dbReference type="OrthoDB" id="79252at2759"/>
<feature type="region of interest" description="Disordered" evidence="8">
    <location>
        <begin position="123"/>
        <end position="148"/>
    </location>
</feature>
<dbReference type="eggNOG" id="KOG1844">
    <property type="taxonomic scope" value="Eukaryota"/>
</dbReference>
<dbReference type="InterPro" id="IPR053051">
    <property type="entry name" value="HDAC_complex_subunit"/>
</dbReference>
<protein>
    <recommendedName>
        <fullName evidence="3">Transcription factor BYE1</fullName>
    </recommendedName>
</protein>
<keyword evidence="5 7" id="KW-0863">Zinc-finger</keyword>